<keyword evidence="1" id="KW-0732">Signal</keyword>
<name>A0A2J0PSM7_9ENTR</name>
<evidence type="ECO:0000313" key="4">
    <source>
        <dbReference type="EMBL" id="PJD78137.1"/>
    </source>
</evidence>
<protein>
    <submittedName>
        <fullName evidence="4">Uncharacterized protein</fullName>
    </submittedName>
</protein>
<comment type="caution">
    <text evidence="4">The sequence shown here is derived from an EMBL/GenBank/DDBJ whole genome shotgun (WGS) entry which is preliminary data.</text>
</comment>
<dbReference type="EMBL" id="NEEW01000020">
    <property type="protein sequence ID" value="PJD78137.1"/>
    <property type="molecule type" value="Genomic_DNA"/>
</dbReference>
<gene>
    <name evidence="4" type="ORF">B9Q30_25330</name>
</gene>
<dbReference type="Gene3D" id="3.10.20.700">
    <property type="match status" value="2"/>
</dbReference>
<dbReference type="InterPro" id="IPR010425">
    <property type="entry name" value="Caps_synth_GfcC-like_C"/>
</dbReference>
<accession>A0A2J0PSM7</accession>
<feature type="domain" description="Capsule biosynthesis GfcC-like N-terminal" evidence="3">
    <location>
        <begin position="20"/>
        <end position="140"/>
    </location>
</feature>
<dbReference type="Pfam" id="PF20616">
    <property type="entry name" value="Caps_syn_GfcC_N"/>
    <property type="match status" value="1"/>
</dbReference>
<dbReference type="Proteomes" id="UP000229974">
    <property type="component" value="Unassembled WGS sequence"/>
</dbReference>
<dbReference type="Gene3D" id="3.10.560.10">
    <property type="entry name" value="Outer membrane lipoprotein wza domain like"/>
    <property type="match status" value="1"/>
</dbReference>
<organism evidence="4 5">
    <name type="scientific">Enterobacter hormaechei</name>
    <dbReference type="NCBI Taxonomy" id="158836"/>
    <lineage>
        <taxon>Bacteria</taxon>
        <taxon>Pseudomonadati</taxon>
        <taxon>Pseudomonadota</taxon>
        <taxon>Gammaproteobacteria</taxon>
        <taxon>Enterobacterales</taxon>
        <taxon>Enterobacteriaceae</taxon>
        <taxon>Enterobacter</taxon>
        <taxon>Enterobacter cloacae complex</taxon>
    </lineage>
</organism>
<evidence type="ECO:0000313" key="5">
    <source>
        <dbReference type="Proteomes" id="UP000229974"/>
    </source>
</evidence>
<feature type="chain" id="PRO_5014415105" evidence="1">
    <location>
        <begin position="21"/>
        <end position="245"/>
    </location>
</feature>
<sequence length="245" mass="26871">MKMFIHIALLASLTSPLAWSAGTVKVYTPDSEKPKTLTNAGHLLDLVGQPRLAKSWWTGAVISERQATIVAEQKHQALLARLSGLAQQEDTDDAAAITSLRQQLQAVKVTGRQKVNLDPDEVRVAENGNPSLEGDYTLWLPAQPSTVTVMGLLSSPGKKPFTPGRDVASYLDEQSLLSGADNSYAWVVYPDGHTQKAPVAYWNKRHIEPMPGSIIFVGFADHFWTKAYDGLNADILRSLIQRIPE</sequence>
<evidence type="ECO:0000259" key="3">
    <source>
        <dbReference type="Pfam" id="PF20616"/>
    </source>
</evidence>
<reference evidence="4 5" key="1">
    <citation type="journal article" date="2017" name="J. Antimicrob. Chemother.">
        <title>Characterization of the population structure, drug resistance mechanisms and plasmids of the community-associated Enterobacter cloacae complex in China.</title>
        <authorList>
            <person name="Zhou K."/>
            <person name="Yu W."/>
            <person name="Cao X."/>
            <person name="Shen P."/>
            <person name="Lu H."/>
            <person name="Luo Q."/>
            <person name="Rossen J.W.A."/>
            <person name="Xiao Y."/>
        </authorList>
    </citation>
    <scope>NUCLEOTIDE SEQUENCE [LARGE SCALE GENOMIC DNA]</scope>
    <source>
        <strain evidence="4 5">ECC904</strain>
    </source>
</reference>
<feature type="signal peptide" evidence="1">
    <location>
        <begin position="1"/>
        <end position="20"/>
    </location>
</feature>
<dbReference type="RefSeq" id="WP_047716158.1">
    <property type="nucleotide sequence ID" value="NZ_CP060480.1"/>
</dbReference>
<dbReference type="STRING" id="299766.BFV68_01475"/>
<dbReference type="OrthoDB" id="5592890at2"/>
<dbReference type="AlphaFoldDB" id="A0A2J0PSM7"/>
<dbReference type="Pfam" id="PF06251">
    <property type="entry name" value="Caps_syn_GfcC_C"/>
    <property type="match status" value="1"/>
</dbReference>
<feature type="domain" description="Capsule biosynthesis GfcC-like C-terminal" evidence="2">
    <location>
        <begin position="156"/>
        <end position="244"/>
    </location>
</feature>
<evidence type="ECO:0000259" key="2">
    <source>
        <dbReference type="Pfam" id="PF06251"/>
    </source>
</evidence>
<proteinExistence type="predicted"/>
<evidence type="ECO:0000256" key="1">
    <source>
        <dbReference type="SAM" id="SignalP"/>
    </source>
</evidence>
<dbReference type="InterPro" id="IPR046459">
    <property type="entry name" value="Caps_syn_GfcC_N"/>
</dbReference>